<keyword evidence="1" id="KW-0547">Nucleotide-binding</keyword>
<dbReference type="Ensembl" id="ENSDCDT00010012931.1">
    <property type="protein sequence ID" value="ENSDCDP00010012337.1"/>
    <property type="gene ID" value="ENSDCDG00010005525.1"/>
</dbReference>
<dbReference type="InterPro" id="IPR058839">
    <property type="entry name" value="WHD_HELB"/>
</dbReference>
<dbReference type="PANTHER" id="PTHR43788">
    <property type="entry name" value="DNA2/NAM7 HELICASE FAMILY MEMBER"/>
    <property type="match status" value="1"/>
</dbReference>
<evidence type="ECO:0000259" key="4">
    <source>
        <dbReference type="Pfam" id="PF13538"/>
    </source>
</evidence>
<feature type="region of interest" description="Disordered" evidence="3">
    <location>
        <begin position="21"/>
        <end position="46"/>
    </location>
</feature>
<dbReference type="Gene3D" id="2.30.30.940">
    <property type="match status" value="1"/>
</dbReference>
<feature type="compositionally biased region" description="Polar residues" evidence="3">
    <location>
        <begin position="1002"/>
        <end position="1016"/>
    </location>
</feature>
<evidence type="ECO:0000256" key="2">
    <source>
        <dbReference type="ARBA" id="ARBA00022840"/>
    </source>
</evidence>
<proteinExistence type="predicted"/>
<dbReference type="InterPro" id="IPR027417">
    <property type="entry name" value="P-loop_NTPase"/>
</dbReference>
<name>A0AAY4AU43_9TELE</name>
<reference evidence="6" key="2">
    <citation type="submission" date="2025-08" db="UniProtKB">
        <authorList>
            <consortium name="Ensembl"/>
        </authorList>
    </citation>
    <scope>IDENTIFICATION</scope>
</reference>
<evidence type="ECO:0000256" key="1">
    <source>
        <dbReference type="ARBA" id="ARBA00022741"/>
    </source>
</evidence>
<dbReference type="CDD" id="cd18809">
    <property type="entry name" value="SF1_C_RecD"/>
    <property type="match status" value="1"/>
</dbReference>
<dbReference type="Pfam" id="PF13604">
    <property type="entry name" value="AAA_30"/>
    <property type="match status" value="1"/>
</dbReference>
<dbReference type="GO" id="GO:2000042">
    <property type="term" value="P:negative regulation of double-strand break repair via homologous recombination"/>
    <property type="evidence" value="ECO:0007669"/>
    <property type="project" value="TreeGrafter"/>
</dbReference>
<dbReference type="Pfam" id="PF13538">
    <property type="entry name" value="UvrD_C_2"/>
    <property type="match status" value="1"/>
</dbReference>
<dbReference type="Pfam" id="PF25894">
    <property type="entry name" value="WHD_HELB"/>
    <property type="match status" value="1"/>
</dbReference>
<evidence type="ECO:0000259" key="5">
    <source>
        <dbReference type="Pfam" id="PF25894"/>
    </source>
</evidence>
<feature type="domain" description="UvrD-like helicase C-terminal" evidence="4">
    <location>
        <begin position="899"/>
        <end position="945"/>
    </location>
</feature>
<feature type="region of interest" description="Disordered" evidence="3">
    <location>
        <begin position="1118"/>
        <end position="1139"/>
    </location>
</feature>
<sequence>MLAASLRSDAVLTGYILPTKEHLPKSKDSDDEDEEEEEEEQPEFLDIGEMESMSSGGHVFQSARAPYRAVLFQDLTSGSECCVEGRFVLTDPWWEVTCKVKRLRSGTFVLQGSPAYKLRDNLGSDGRSLVSLFLARCTVPPPFVQQLMDWLPEEREISPCSLPDILEEFGLLKEHKAVATQIKCCVFESSAGVSVQAAVRYPLVMKYLPTLLPRQFTQLLGKGKWQKLQKGLCVTVQGCKPTETSTQPFSLWASPAPSAASTSLTEQEDCGLLASLEEVIRSDAWMLGFNCILYRRLKLIRCEAKVEALRDCGLFNKFSTLHCSALLVYDSLKQKCHRTGGTYVELAVLVQGLEKQLDELSVREAIKFLQEQRVVLREQEKLALWNFHHYETGIADCLQTLVQQDAWHIQLDVSKVLRDAQIKRLIARTSREGSLTYVGQVNDTSGACRHNTVSPVETGMPSRNAQGHIEEPDTSSTIQEFTQSNVVSNPENQPEGVELDPDQERQEVLHACRDFQNSDDHLQPDPSGKSQVDLLEPFWVENGEKGDKMYVKEEDVLLTAPTGRAARLLAKRTKFMAYTMHQVLFSFMNIKKESADALERWKFRKVRVLVVDEGSLVCVQILHSLLSILTEYAQLRKFILLGDVRQLPSIEPGNTLDDLFRSLRQVRWAIEMRTNHRAESERIVKNAGLISEMGQMRRFSDLDFDAVVDFSRSSQMPEESKSFIFVRLKDNSSIDLQQTILELLKAAPGLKDDKCSQFVAFRRRHCELINHLCCKHYSGHLTSDHKKRLLFCVQDKVCCTRNGYLSERPVFQTTPLDKGQSILSELKEQNHDNAAKRDENPAKDPKERLCNGEIFFIKEDKTEVDERGKKRRYLTLDDQDGRELCLDYRELQRECRLRHAWARTIHTYQGSEAETIVYVLGDGTAQDWRHVYTAVTRGQKRVYVIATDTAMKRAITWSVKKRQTKLAGLVKKCVSSNGDLLIQPSSSQHLHTPSRPVHGVSVHQSPCQSTTKSQSHVRALWRDQHQESSSTKLSLQDDIAFSQTYGWSPMEESHEDTGEHCGIAQDHNVWEEPVFTQTGSPVSKRHDISDVFGTPRKQRRVSVVESPLGCSCLRKLNLNTPEPSPSPKALTVPNPHLQG</sequence>
<dbReference type="Proteomes" id="UP000694580">
    <property type="component" value="Chromosome 15"/>
</dbReference>
<feature type="region of interest" description="Disordered" evidence="3">
    <location>
        <begin position="984"/>
        <end position="1034"/>
    </location>
</feature>
<keyword evidence="2" id="KW-0067">ATP-binding</keyword>
<dbReference type="InterPro" id="IPR027785">
    <property type="entry name" value="UvrD-like_helicase_C"/>
</dbReference>
<dbReference type="GO" id="GO:0005524">
    <property type="term" value="F:ATP binding"/>
    <property type="evidence" value="ECO:0007669"/>
    <property type="project" value="UniProtKB-KW"/>
</dbReference>
<reference evidence="6" key="3">
    <citation type="submission" date="2025-09" db="UniProtKB">
        <authorList>
            <consortium name="Ensembl"/>
        </authorList>
    </citation>
    <scope>IDENTIFICATION</scope>
</reference>
<evidence type="ECO:0000313" key="6">
    <source>
        <dbReference type="Ensembl" id="ENSDCDP00010012337.1"/>
    </source>
</evidence>
<gene>
    <name evidence="6" type="primary">HELB</name>
</gene>
<dbReference type="SUPFAM" id="SSF52540">
    <property type="entry name" value="P-loop containing nucleoside triphosphate hydrolases"/>
    <property type="match status" value="2"/>
</dbReference>
<feature type="domain" description="DNA helicase B winged helix" evidence="5">
    <location>
        <begin position="276"/>
        <end position="385"/>
    </location>
</feature>
<feature type="compositionally biased region" description="Acidic residues" evidence="3">
    <location>
        <begin position="29"/>
        <end position="46"/>
    </location>
</feature>
<reference evidence="6 7" key="1">
    <citation type="submission" date="2020-06" db="EMBL/GenBank/DDBJ databases">
        <authorList>
            <consortium name="Wellcome Sanger Institute Data Sharing"/>
        </authorList>
    </citation>
    <scope>NUCLEOTIDE SEQUENCE [LARGE SCALE GENOMIC DNA]</scope>
</reference>
<dbReference type="GeneTree" id="ENSGT00390000006913"/>
<accession>A0AAY4AU43</accession>
<dbReference type="AlphaFoldDB" id="A0AAY4AU43"/>
<protein>
    <submittedName>
        <fullName evidence="6">Uncharacterized protein</fullName>
    </submittedName>
</protein>
<evidence type="ECO:0000313" key="7">
    <source>
        <dbReference type="Proteomes" id="UP000694580"/>
    </source>
</evidence>
<keyword evidence="7" id="KW-1185">Reference proteome</keyword>
<dbReference type="Gene3D" id="3.40.50.300">
    <property type="entry name" value="P-loop containing nucleotide triphosphate hydrolases"/>
    <property type="match status" value="2"/>
</dbReference>
<dbReference type="GO" id="GO:0017116">
    <property type="term" value="F:single-stranded DNA helicase activity"/>
    <property type="evidence" value="ECO:0007669"/>
    <property type="project" value="TreeGrafter"/>
</dbReference>
<dbReference type="InterPro" id="IPR050534">
    <property type="entry name" value="Coronavir_polyprotein_1ab"/>
</dbReference>
<organism evidence="6 7">
    <name type="scientific">Denticeps clupeoides</name>
    <name type="common">denticle herring</name>
    <dbReference type="NCBI Taxonomy" id="299321"/>
    <lineage>
        <taxon>Eukaryota</taxon>
        <taxon>Metazoa</taxon>
        <taxon>Chordata</taxon>
        <taxon>Craniata</taxon>
        <taxon>Vertebrata</taxon>
        <taxon>Euteleostomi</taxon>
        <taxon>Actinopterygii</taxon>
        <taxon>Neopterygii</taxon>
        <taxon>Teleostei</taxon>
        <taxon>Clupei</taxon>
        <taxon>Clupeiformes</taxon>
        <taxon>Denticipitoidei</taxon>
        <taxon>Denticipitidae</taxon>
        <taxon>Denticeps</taxon>
    </lineage>
</organism>
<evidence type="ECO:0000256" key="3">
    <source>
        <dbReference type="SAM" id="MobiDB-lite"/>
    </source>
</evidence>
<dbReference type="PANTHER" id="PTHR43788:SF6">
    <property type="entry name" value="DNA HELICASE B"/>
    <property type="match status" value="1"/>
</dbReference>